<dbReference type="HOGENOM" id="CLU_128311_1_0_1"/>
<reference evidence="3" key="1">
    <citation type="journal article" date="2014" name="Proc. Natl. Acad. Sci. U.S.A.">
        <title>Extensive sampling of basidiomycete genomes demonstrates inadequacy of the white-rot/brown-rot paradigm for wood decay fungi.</title>
        <authorList>
            <person name="Riley R."/>
            <person name="Salamov A.A."/>
            <person name="Brown D.W."/>
            <person name="Nagy L.G."/>
            <person name="Floudas D."/>
            <person name="Held B.W."/>
            <person name="Levasseur A."/>
            <person name="Lombard V."/>
            <person name="Morin E."/>
            <person name="Otillar R."/>
            <person name="Lindquist E.A."/>
            <person name="Sun H."/>
            <person name="LaButti K.M."/>
            <person name="Schmutz J."/>
            <person name="Jabbour D."/>
            <person name="Luo H."/>
            <person name="Baker S.E."/>
            <person name="Pisabarro A.G."/>
            <person name="Walton J.D."/>
            <person name="Blanchette R.A."/>
            <person name="Henrissat B."/>
            <person name="Martin F."/>
            <person name="Cullen D."/>
            <person name="Hibbett D.S."/>
            <person name="Grigoriev I.V."/>
        </authorList>
    </citation>
    <scope>NUCLEOTIDE SEQUENCE [LARGE SCALE GENOMIC DNA]</scope>
    <source>
        <strain evidence="3">CBS 339.88</strain>
    </source>
</reference>
<accession>A0A067SA20</accession>
<dbReference type="EMBL" id="KL142413">
    <property type="protein sequence ID" value="KDR67745.1"/>
    <property type="molecule type" value="Genomic_DNA"/>
</dbReference>
<feature type="non-terminal residue" evidence="2">
    <location>
        <position position="1"/>
    </location>
</feature>
<evidence type="ECO:0000313" key="3">
    <source>
        <dbReference type="Proteomes" id="UP000027222"/>
    </source>
</evidence>
<dbReference type="AlphaFoldDB" id="A0A067SA20"/>
<name>A0A067SA20_GALM3</name>
<dbReference type="InterPro" id="IPR056279">
    <property type="entry name" value="Aip3p_Bud6_N"/>
</dbReference>
<protein>
    <recommendedName>
        <fullName evidence="1">Aip3p/Bud6 N-terminal domain-containing protein</fullName>
    </recommendedName>
</protein>
<evidence type="ECO:0000313" key="2">
    <source>
        <dbReference type="EMBL" id="KDR67745.1"/>
    </source>
</evidence>
<evidence type="ECO:0000259" key="1">
    <source>
        <dbReference type="Pfam" id="PF23153"/>
    </source>
</evidence>
<sequence>GDVPTAVKNLLTSTKRLQEVLKLWSLDQATESGVSDVYVQIGHEFNVTISAFAYHQIALTDIHSIPLELRSVLELCLAEEPSPATLAQFMPDLRKVLFKLLKGLQRRQDNWQAVTRGFGASRTSLHSQ</sequence>
<dbReference type="OrthoDB" id="783096at2759"/>
<gene>
    <name evidence="2" type="ORF">GALMADRAFT_79553</name>
</gene>
<proteinExistence type="predicted"/>
<dbReference type="Proteomes" id="UP000027222">
    <property type="component" value="Unassembled WGS sequence"/>
</dbReference>
<dbReference type="Pfam" id="PF23153">
    <property type="entry name" value="Aip3p_Bud6_N"/>
    <property type="match status" value="1"/>
</dbReference>
<keyword evidence="3" id="KW-1185">Reference proteome</keyword>
<feature type="domain" description="Aip3p/Bud6 N-terminal" evidence="1">
    <location>
        <begin position="5"/>
        <end position="112"/>
    </location>
</feature>
<organism evidence="2 3">
    <name type="scientific">Galerina marginata (strain CBS 339.88)</name>
    <dbReference type="NCBI Taxonomy" id="685588"/>
    <lineage>
        <taxon>Eukaryota</taxon>
        <taxon>Fungi</taxon>
        <taxon>Dikarya</taxon>
        <taxon>Basidiomycota</taxon>
        <taxon>Agaricomycotina</taxon>
        <taxon>Agaricomycetes</taxon>
        <taxon>Agaricomycetidae</taxon>
        <taxon>Agaricales</taxon>
        <taxon>Agaricineae</taxon>
        <taxon>Strophariaceae</taxon>
        <taxon>Galerina</taxon>
    </lineage>
</organism>